<keyword evidence="2 3" id="KW-0040">ANK repeat</keyword>
<keyword evidence="5" id="KW-1133">Transmembrane helix</keyword>
<feature type="compositionally biased region" description="Polar residues" evidence="4">
    <location>
        <begin position="770"/>
        <end position="781"/>
    </location>
</feature>
<feature type="transmembrane region" description="Helical" evidence="5">
    <location>
        <begin position="240"/>
        <end position="261"/>
    </location>
</feature>
<reference evidence="7" key="1">
    <citation type="submission" date="2023-08" db="EMBL/GenBank/DDBJ databases">
        <authorList>
            <person name="Chen Y."/>
            <person name="Shah S."/>
            <person name="Dougan E. K."/>
            <person name="Thang M."/>
            <person name="Chan C."/>
        </authorList>
    </citation>
    <scope>NUCLEOTIDE SEQUENCE</scope>
</reference>
<evidence type="ECO:0000256" key="2">
    <source>
        <dbReference type="ARBA" id="ARBA00023043"/>
    </source>
</evidence>
<dbReference type="InterPro" id="IPR003140">
    <property type="entry name" value="PLipase/COase/thioEstase"/>
</dbReference>
<dbReference type="Gene3D" id="1.25.40.20">
    <property type="entry name" value="Ankyrin repeat-containing domain"/>
    <property type="match status" value="3"/>
</dbReference>
<gene>
    <name evidence="7" type="ORF">EVOR1521_LOCUS28113</name>
</gene>
<sequence>MGNNSRAVAQLLAAGAPVDSRDVLGATPLHRAAQFGFTQLAAQLLEAGAEVDSPTEQLLTPLMVAARAGHSDVMAELIESGADLETREEKGGTALFEAARCGSIEAAALLLALNASADTQRQDGASPLMVAAQGGKAGVVLELLNNSATVDLARKDGCTALMFAAMSGHGPIVTSLLEAWADPDTVDANGVTAIKIAKQNRFPDVVRRLRAAGASGTIGAWADQEEVEVGLNLLLTCHTVVAWTIGALAFLLPHCFGFFLGEDWHGSWRWNPDDGQVKITHVVIRLYGALIFGQGFLTWAAKQTDDGHFRRAAVRAYAVVFGLTTAALLRAQVTDSTWHAGGPKARPQTVRPDLAGRAVHPSGLVESGSKGGRNENPSHDTRRHVTPMESPLARACRRRDLFQVQALLRDKADPNAKDANSETPLLLAAAQGDLDVVALLLGHGAQPAQRAPQSRLPEADSQLSPEVRKLLEVFTRGRSKEQRLKLLGSLPLPLDPGAAAQVHVRLGLGSRASQRGGTRRSWEATDSHEVTLFTEDPLRPLLVLQPWEKPTAVDVVLLHGLLQSGQMMERLARDLSRGLGAVRFLAPTAASRASVFGEGPAWFDTLRPAPGVLPENLEASAEEIFGILEKEMQRWQLAASRLFLLGFSAGGSVAAFCALAAPWRLGGAAVLGSHGLGKPPGPAVFKGAAADFAAPVLQCHGAADGMVPEEAARASAELLRHKGCEVQFSLYPGVGHTISEDMLAEVRTWIVERLQAETSQSCEAEPSTPEPQQAEASQSSEAGEVTDPSTPEPKRDAEASSCKAEPSPEPREAREREDASSSEADADGAVRPSCGSSSTDTPRRGSASIRSTDADFLALLRAYDLPLAACEAALSRFGDVEAALEFLLDTEEGTKLCDNGKDAA</sequence>
<evidence type="ECO:0000256" key="5">
    <source>
        <dbReference type="SAM" id="Phobius"/>
    </source>
</evidence>
<keyword evidence="5" id="KW-0472">Membrane</keyword>
<dbReference type="Proteomes" id="UP001178507">
    <property type="component" value="Unassembled WGS sequence"/>
</dbReference>
<feature type="compositionally biased region" description="Basic and acidic residues" evidence="4">
    <location>
        <begin position="806"/>
        <end position="819"/>
    </location>
</feature>
<dbReference type="GO" id="GO:0016787">
    <property type="term" value="F:hydrolase activity"/>
    <property type="evidence" value="ECO:0007669"/>
    <property type="project" value="InterPro"/>
</dbReference>
<feature type="repeat" description="ANK" evidence="3">
    <location>
        <begin position="156"/>
        <end position="188"/>
    </location>
</feature>
<dbReference type="Pfam" id="PF02230">
    <property type="entry name" value="Abhydrolase_2"/>
    <property type="match status" value="1"/>
</dbReference>
<dbReference type="PANTHER" id="PTHR24173:SF74">
    <property type="entry name" value="ANKYRIN REPEAT DOMAIN-CONTAINING PROTEIN 16"/>
    <property type="match status" value="1"/>
</dbReference>
<dbReference type="EMBL" id="CAUJNA010003615">
    <property type="protein sequence ID" value="CAJ1406053.1"/>
    <property type="molecule type" value="Genomic_DNA"/>
</dbReference>
<feature type="domain" description="Phospholipase/carboxylesterase/thioesterase" evidence="6">
    <location>
        <begin position="548"/>
        <end position="750"/>
    </location>
</feature>
<proteinExistence type="predicted"/>
<dbReference type="InterPro" id="IPR036770">
    <property type="entry name" value="Ankyrin_rpt-contain_sf"/>
</dbReference>
<dbReference type="InterPro" id="IPR002110">
    <property type="entry name" value="Ankyrin_rpt"/>
</dbReference>
<dbReference type="PANTHER" id="PTHR24173">
    <property type="entry name" value="ANKYRIN REPEAT CONTAINING"/>
    <property type="match status" value="1"/>
</dbReference>
<feature type="repeat" description="ANK" evidence="3">
    <location>
        <begin position="24"/>
        <end position="56"/>
    </location>
</feature>
<evidence type="ECO:0000313" key="8">
    <source>
        <dbReference type="Proteomes" id="UP001178507"/>
    </source>
</evidence>
<dbReference type="SUPFAM" id="SSF48403">
    <property type="entry name" value="Ankyrin repeat"/>
    <property type="match status" value="2"/>
</dbReference>
<feature type="region of interest" description="Disordered" evidence="4">
    <location>
        <begin position="359"/>
        <end position="392"/>
    </location>
</feature>
<feature type="transmembrane region" description="Helical" evidence="5">
    <location>
        <begin position="282"/>
        <end position="300"/>
    </location>
</feature>
<feature type="repeat" description="ANK" evidence="3">
    <location>
        <begin position="57"/>
        <end position="89"/>
    </location>
</feature>
<evidence type="ECO:0000256" key="4">
    <source>
        <dbReference type="SAM" id="MobiDB-lite"/>
    </source>
</evidence>
<accession>A0AA36JGZ7</accession>
<evidence type="ECO:0000259" key="6">
    <source>
        <dbReference type="Pfam" id="PF02230"/>
    </source>
</evidence>
<dbReference type="PROSITE" id="PS50297">
    <property type="entry name" value="ANK_REP_REGION"/>
    <property type="match status" value="5"/>
</dbReference>
<dbReference type="AlphaFoldDB" id="A0AA36JGZ7"/>
<dbReference type="SMART" id="SM00248">
    <property type="entry name" value="ANK"/>
    <property type="match status" value="8"/>
</dbReference>
<dbReference type="Gene3D" id="3.40.50.1820">
    <property type="entry name" value="alpha/beta hydrolase"/>
    <property type="match status" value="1"/>
</dbReference>
<evidence type="ECO:0000256" key="1">
    <source>
        <dbReference type="ARBA" id="ARBA00022737"/>
    </source>
</evidence>
<keyword evidence="5" id="KW-0812">Transmembrane</keyword>
<keyword evidence="8" id="KW-1185">Reference proteome</keyword>
<dbReference type="Pfam" id="PF13637">
    <property type="entry name" value="Ank_4"/>
    <property type="match status" value="1"/>
</dbReference>
<dbReference type="SUPFAM" id="SSF53474">
    <property type="entry name" value="alpha/beta-Hydrolases"/>
    <property type="match status" value="1"/>
</dbReference>
<feature type="region of interest" description="Disordered" evidence="4">
    <location>
        <begin position="758"/>
        <end position="849"/>
    </location>
</feature>
<dbReference type="InterPro" id="IPR029058">
    <property type="entry name" value="AB_hydrolase_fold"/>
</dbReference>
<evidence type="ECO:0000256" key="3">
    <source>
        <dbReference type="PROSITE-ProRule" id="PRU00023"/>
    </source>
</evidence>
<protein>
    <recommendedName>
        <fullName evidence="6">Phospholipase/carboxylesterase/thioesterase domain-containing protein</fullName>
    </recommendedName>
</protein>
<evidence type="ECO:0000313" key="7">
    <source>
        <dbReference type="EMBL" id="CAJ1406053.1"/>
    </source>
</evidence>
<keyword evidence="1" id="KW-0677">Repeat</keyword>
<name>A0AA36JGZ7_9DINO</name>
<organism evidence="7 8">
    <name type="scientific">Effrenium voratum</name>
    <dbReference type="NCBI Taxonomy" id="2562239"/>
    <lineage>
        <taxon>Eukaryota</taxon>
        <taxon>Sar</taxon>
        <taxon>Alveolata</taxon>
        <taxon>Dinophyceae</taxon>
        <taxon>Suessiales</taxon>
        <taxon>Symbiodiniaceae</taxon>
        <taxon>Effrenium</taxon>
    </lineage>
</organism>
<dbReference type="PROSITE" id="PS50088">
    <property type="entry name" value="ANK_REPEAT"/>
    <property type="match status" value="5"/>
</dbReference>
<feature type="repeat" description="ANK" evidence="3">
    <location>
        <begin position="420"/>
        <end position="452"/>
    </location>
</feature>
<dbReference type="Pfam" id="PF12796">
    <property type="entry name" value="Ank_2"/>
    <property type="match status" value="2"/>
</dbReference>
<feature type="repeat" description="ANK" evidence="3">
    <location>
        <begin position="123"/>
        <end position="155"/>
    </location>
</feature>
<comment type="caution">
    <text evidence="7">The sequence shown here is derived from an EMBL/GenBank/DDBJ whole genome shotgun (WGS) entry which is preliminary data.</text>
</comment>